<protein>
    <recommendedName>
        <fullName evidence="3">BZIP domain-containing protein</fullName>
    </recommendedName>
</protein>
<feature type="region of interest" description="Disordered" evidence="1">
    <location>
        <begin position="191"/>
        <end position="237"/>
    </location>
</feature>
<feature type="signal peptide" evidence="2">
    <location>
        <begin position="1"/>
        <end position="28"/>
    </location>
</feature>
<feature type="domain" description="BZIP" evidence="3">
    <location>
        <begin position="207"/>
        <end position="220"/>
    </location>
</feature>
<sequence>MIISAISCSLTIEAWLLLVLSFLSVATAMPAPITFPYNEDFRDATSQLSNTDFVQHSTLEPKILLPRETLMTAVVQYDKEGQKVTSQDRFHVEMAVSKLLDVFAWRNLMVRSIPGKHWLGRPMRKEDMFHFHFVLSNSGSESDGRYIGNVMLKQNGQNELFFDGHIMNGEKETSVSAYNIPLHTKAIKLSFQPSQLPENSAPTTVSRSRNSDSSRERRRRKKSKRKHRRDKSEEVIKENTDKHFRGETEEAEYDARLRFICLNFLLSCLVSPVKPITRLFAETGFRK</sequence>
<keyword evidence="5" id="KW-1185">Reference proteome</keyword>
<evidence type="ECO:0000259" key="3">
    <source>
        <dbReference type="PROSITE" id="PS00036"/>
    </source>
</evidence>
<evidence type="ECO:0000256" key="1">
    <source>
        <dbReference type="SAM" id="MobiDB-lite"/>
    </source>
</evidence>
<organism evidence="4 5">
    <name type="scientific">Lentinula boryana</name>
    <dbReference type="NCBI Taxonomy" id="40481"/>
    <lineage>
        <taxon>Eukaryota</taxon>
        <taxon>Fungi</taxon>
        <taxon>Dikarya</taxon>
        <taxon>Basidiomycota</taxon>
        <taxon>Agaricomycotina</taxon>
        <taxon>Agaricomycetes</taxon>
        <taxon>Agaricomycetidae</taxon>
        <taxon>Agaricales</taxon>
        <taxon>Marasmiineae</taxon>
        <taxon>Omphalotaceae</taxon>
        <taxon>Lentinula</taxon>
    </lineage>
</organism>
<proteinExistence type="predicted"/>
<keyword evidence="2" id="KW-0732">Signal</keyword>
<accession>A0ABQ8Q7Q7</accession>
<feature type="compositionally biased region" description="Basic residues" evidence="1">
    <location>
        <begin position="216"/>
        <end position="229"/>
    </location>
</feature>
<evidence type="ECO:0000313" key="5">
    <source>
        <dbReference type="Proteomes" id="UP001163828"/>
    </source>
</evidence>
<name>A0ABQ8Q7Q7_9AGAR</name>
<dbReference type="Proteomes" id="UP001163828">
    <property type="component" value="Unassembled WGS sequence"/>
</dbReference>
<reference evidence="4" key="1">
    <citation type="submission" date="2022-08" db="EMBL/GenBank/DDBJ databases">
        <authorList>
            <consortium name="DOE Joint Genome Institute"/>
            <person name="Min B."/>
            <person name="Riley R."/>
            <person name="Sierra-Patev S."/>
            <person name="Naranjo-Ortiz M."/>
            <person name="Looney B."/>
            <person name="Konkel Z."/>
            <person name="Slot J.C."/>
            <person name="Sakamoto Y."/>
            <person name="Steenwyk J.L."/>
            <person name="Rokas A."/>
            <person name="Carro J."/>
            <person name="Camarero S."/>
            <person name="Ferreira P."/>
            <person name="Molpeceres G."/>
            <person name="Ruiz-Duenas F.J."/>
            <person name="Serrano A."/>
            <person name="Henrissat B."/>
            <person name="Drula E."/>
            <person name="Hughes K.W."/>
            <person name="Mata J.L."/>
            <person name="Ishikawa N.K."/>
            <person name="Vargas-Isla R."/>
            <person name="Ushijima S."/>
            <person name="Smith C.A."/>
            <person name="Ahrendt S."/>
            <person name="Andreopoulos W."/>
            <person name="He G."/>
            <person name="Labutti K."/>
            <person name="Lipzen A."/>
            <person name="Ng V."/>
            <person name="Sandor L."/>
            <person name="Barry K."/>
            <person name="Martinez A.T."/>
            <person name="Xiao Y."/>
            <person name="Gibbons J.G."/>
            <person name="Terashima K."/>
            <person name="Hibbett D.S."/>
            <person name="Grigoriev I.V."/>
        </authorList>
    </citation>
    <scope>NUCLEOTIDE SEQUENCE</scope>
    <source>
        <strain evidence="4">TFB10827</strain>
    </source>
</reference>
<dbReference type="EMBL" id="MU790700">
    <property type="protein sequence ID" value="KAJ3994500.1"/>
    <property type="molecule type" value="Genomic_DNA"/>
</dbReference>
<feature type="compositionally biased region" description="Polar residues" evidence="1">
    <location>
        <begin position="191"/>
        <end position="205"/>
    </location>
</feature>
<feature type="chain" id="PRO_5047481443" description="BZIP domain-containing protein" evidence="2">
    <location>
        <begin position="29"/>
        <end position="287"/>
    </location>
</feature>
<dbReference type="PROSITE" id="PS00036">
    <property type="entry name" value="BZIP_BASIC"/>
    <property type="match status" value="1"/>
</dbReference>
<dbReference type="InterPro" id="IPR004827">
    <property type="entry name" value="bZIP"/>
</dbReference>
<comment type="caution">
    <text evidence="4">The sequence shown here is derived from an EMBL/GenBank/DDBJ whole genome shotgun (WGS) entry which is preliminary data.</text>
</comment>
<evidence type="ECO:0000256" key="2">
    <source>
        <dbReference type="SAM" id="SignalP"/>
    </source>
</evidence>
<evidence type="ECO:0000313" key="4">
    <source>
        <dbReference type="EMBL" id="KAJ3994500.1"/>
    </source>
</evidence>
<gene>
    <name evidence="4" type="ORF">F5050DRAFT_1713655</name>
</gene>